<proteinExistence type="predicted"/>
<sequence length="111" mass="12952">MTHWHWSSPFSLPSYSEENGRYEIEKIKCRNWEEDGENMKNGVDDVVILEATDKIGGRIRKEEFGGGNGRAWCWLDSRSWRQTVKSRLGTVSPIQSSYLPLRLQQRSLQHL</sequence>
<dbReference type="EMBL" id="OU503056">
    <property type="protein sequence ID" value="CAI9785296.1"/>
    <property type="molecule type" value="Genomic_DNA"/>
</dbReference>
<keyword evidence="3" id="KW-1185">Reference proteome</keyword>
<accession>A0AAD2ABV3</accession>
<dbReference type="Gene3D" id="3.50.50.60">
    <property type="entry name" value="FAD/NAD(P)-binding domain"/>
    <property type="match status" value="1"/>
</dbReference>
<reference evidence="2" key="1">
    <citation type="submission" date="2023-05" db="EMBL/GenBank/DDBJ databases">
        <authorList>
            <person name="Huff M."/>
        </authorList>
    </citation>
    <scope>NUCLEOTIDE SEQUENCE</scope>
</reference>
<evidence type="ECO:0000313" key="2">
    <source>
        <dbReference type="EMBL" id="CAI9785296.1"/>
    </source>
</evidence>
<name>A0AAD2ABV3_9LAMI</name>
<gene>
    <name evidence="2" type="ORF">FPE_LOCUS32726</name>
</gene>
<dbReference type="AlphaFoldDB" id="A0AAD2ABV3"/>
<evidence type="ECO:0000259" key="1">
    <source>
        <dbReference type="Pfam" id="PF01593"/>
    </source>
</evidence>
<evidence type="ECO:0000313" key="3">
    <source>
        <dbReference type="Proteomes" id="UP000834106"/>
    </source>
</evidence>
<organism evidence="2 3">
    <name type="scientific">Fraxinus pennsylvanica</name>
    <dbReference type="NCBI Taxonomy" id="56036"/>
    <lineage>
        <taxon>Eukaryota</taxon>
        <taxon>Viridiplantae</taxon>
        <taxon>Streptophyta</taxon>
        <taxon>Embryophyta</taxon>
        <taxon>Tracheophyta</taxon>
        <taxon>Spermatophyta</taxon>
        <taxon>Magnoliopsida</taxon>
        <taxon>eudicotyledons</taxon>
        <taxon>Gunneridae</taxon>
        <taxon>Pentapetalae</taxon>
        <taxon>asterids</taxon>
        <taxon>lamiids</taxon>
        <taxon>Lamiales</taxon>
        <taxon>Oleaceae</taxon>
        <taxon>Oleeae</taxon>
        <taxon>Fraxinus</taxon>
    </lineage>
</organism>
<dbReference type="GO" id="GO:0016491">
    <property type="term" value="F:oxidoreductase activity"/>
    <property type="evidence" value="ECO:0007669"/>
    <property type="project" value="InterPro"/>
</dbReference>
<dbReference type="Proteomes" id="UP000834106">
    <property type="component" value="Chromosome 21"/>
</dbReference>
<dbReference type="Pfam" id="PF01593">
    <property type="entry name" value="Amino_oxidase"/>
    <property type="match status" value="1"/>
</dbReference>
<dbReference type="InterPro" id="IPR036188">
    <property type="entry name" value="FAD/NAD-bd_sf"/>
</dbReference>
<feature type="domain" description="Amine oxidase" evidence="1">
    <location>
        <begin position="41"/>
        <end position="66"/>
    </location>
</feature>
<dbReference type="InterPro" id="IPR002937">
    <property type="entry name" value="Amino_oxidase"/>
</dbReference>
<protein>
    <recommendedName>
        <fullName evidence="1">Amine oxidase domain-containing protein</fullName>
    </recommendedName>
</protein>